<keyword evidence="3" id="KW-0012">Acyltransferase</keyword>
<comment type="caution">
    <text evidence="5">The sequence shown here is derived from an EMBL/GenBank/DDBJ whole genome shotgun (WGS) entry which is preliminary data.</text>
</comment>
<accession>A0A2U1P6M1</accession>
<dbReference type="PANTHER" id="PTHR31623:SF122">
    <property type="entry name" value="HXXXD-TYPE ACYL-TRANSFERASE FAMILY PROTEIN"/>
    <property type="match status" value="1"/>
</dbReference>
<reference evidence="5 6" key="1">
    <citation type="journal article" date="2018" name="Mol. Plant">
        <title>The genome of Artemisia annua provides insight into the evolution of Asteraceae family and artemisinin biosynthesis.</title>
        <authorList>
            <person name="Shen Q."/>
            <person name="Zhang L."/>
            <person name="Liao Z."/>
            <person name="Wang S."/>
            <person name="Yan T."/>
            <person name="Shi P."/>
            <person name="Liu M."/>
            <person name="Fu X."/>
            <person name="Pan Q."/>
            <person name="Wang Y."/>
            <person name="Lv Z."/>
            <person name="Lu X."/>
            <person name="Zhang F."/>
            <person name="Jiang W."/>
            <person name="Ma Y."/>
            <person name="Chen M."/>
            <person name="Hao X."/>
            <person name="Li L."/>
            <person name="Tang Y."/>
            <person name="Lv G."/>
            <person name="Zhou Y."/>
            <person name="Sun X."/>
            <person name="Brodelius P.E."/>
            <person name="Rose J.K.C."/>
            <person name="Tang K."/>
        </authorList>
    </citation>
    <scope>NUCLEOTIDE SEQUENCE [LARGE SCALE GENOMIC DNA]</scope>
    <source>
        <strain evidence="6">cv. Huhao1</strain>
        <tissue evidence="5">Leaf</tissue>
    </source>
</reference>
<dbReference type="InterPro" id="IPR023213">
    <property type="entry name" value="CAT-like_dom_sf"/>
</dbReference>
<keyword evidence="2 5" id="KW-0808">Transferase</keyword>
<dbReference type="STRING" id="35608.A0A2U1P6M1"/>
<name>A0A2U1P6M1_ARTAN</name>
<feature type="compositionally biased region" description="Polar residues" evidence="4">
    <location>
        <begin position="35"/>
        <end position="50"/>
    </location>
</feature>
<dbReference type="Proteomes" id="UP000245207">
    <property type="component" value="Unassembled WGS sequence"/>
</dbReference>
<dbReference type="EMBL" id="PKPP01001595">
    <property type="protein sequence ID" value="PWA81396.1"/>
    <property type="molecule type" value="Genomic_DNA"/>
</dbReference>
<dbReference type="Pfam" id="PF02458">
    <property type="entry name" value="Transferase"/>
    <property type="match status" value="1"/>
</dbReference>
<dbReference type="PANTHER" id="PTHR31623">
    <property type="entry name" value="F21J9.9"/>
    <property type="match status" value="1"/>
</dbReference>
<evidence type="ECO:0000256" key="4">
    <source>
        <dbReference type="SAM" id="MobiDB-lite"/>
    </source>
</evidence>
<dbReference type="AlphaFoldDB" id="A0A2U1P6M1"/>
<feature type="region of interest" description="Disordered" evidence="4">
    <location>
        <begin position="23"/>
        <end position="50"/>
    </location>
</feature>
<gene>
    <name evidence="5" type="ORF">CTI12_AA187790</name>
</gene>
<dbReference type="OrthoDB" id="1932220at2759"/>
<evidence type="ECO:0000256" key="3">
    <source>
        <dbReference type="ARBA" id="ARBA00023315"/>
    </source>
</evidence>
<protein>
    <submittedName>
        <fullName evidence="5">Transferase, Chloramphenicol acetyltransferase-like domain protein</fullName>
    </submittedName>
</protein>
<organism evidence="5 6">
    <name type="scientific">Artemisia annua</name>
    <name type="common">Sweet wormwood</name>
    <dbReference type="NCBI Taxonomy" id="35608"/>
    <lineage>
        <taxon>Eukaryota</taxon>
        <taxon>Viridiplantae</taxon>
        <taxon>Streptophyta</taxon>
        <taxon>Embryophyta</taxon>
        <taxon>Tracheophyta</taxon>
        <taxon>Spermatophyta</taxon>
        <taxon>Magnoliopsida</taxon>
        <taxon>eudicotyledons</taxon>
        <taxon>Gunneridae</taxon>
        <taxon>Pentapetalae</taxon>
        <taxon>asterids</taxon>
        <taxon>campanulids</taxon>
        <taxon>Asterales</taxon>
        <taxon>Asteraceae</taxon>
        <taxon>Asteroideae</taxon>
        <taxon>Anthemideae</taxon>
        <taxon>Artemisiinae</taxon>
        <taxon>Artemisia</taxon>
    </lineage>
</organism>
<evidence type="ECO:0000256" key="1">
    <source>
        <dbReference type="ARBA" id="ARBA00009861"/>
    </source>
</evidence>
<comment type="similarity">
    <text evidence="1">Belongs to the plant acyltransferase family.</text>
</comment>
<evidence type="ECO:0000313" key="5">
    <source>
        <dbReference type="EMBL" id="PWA81396.1"/>
    </source>
</evidence>
<proteinExistence type="inferred from homology"/>
<dbReference type="Gene3D" id="3.30.559.10">
    <property type="entry name" value="Chloramphenicol acetyltransferase-like domain"/>
    <property type="match status" value="2"/>
</dbReference>
<keyword evidence="6" id="KW-1185">Reference proteome</keyword>
<evidence type="ECO:0000256" key="2">
    <source>
        <dbReference type="ARBA" id="ARBA00022679"/>
    </source>
</evidence>
<dbReference type="GO" id="GO:0016746">
    <property type="term" value="F:acyltransferase activity"/>
    <property type="evidence" value="ECO:0007669"/>
    <property type="project" value="UniProtKB-KW"/>
</dbReference>
<evidence type="ECO:0000313" key="6">
    <source>
        <dbReference type="Proteomes" id="UP000245207"/>
    </source>
</evidence>
<sequence>MKKHRLQSSYRSLSASYHLLDGSVTEGSSHRRTRSAFQPPTENLQQRSGFASSKACKQPLHIVERSLPTSLVTTKRPYVSRLFSANPCVIPRELTENEIGRKSTGGIRVMSIQNVKPDRPTPDALRSYKLSAFDQINAPSYVPFIFFYLNNNNGNTNVNDIILQRSKLLKQSMSQTLTKFYPFAGKYTNDIHIDCNDEGVYYVQTQVDGDLSSFIAKPDYKLIPSLLPIPPNAKEPTLGYYLVMIQVNFFSCGGVAISMSNSHKLIDGGTYMTFLNSWASAAKGDKQNMTYPNFVSSSLFLPNTKTPLYPSFPLSSLAVWPMMLNTGKCVTKRFRFDASALQALKAKANESVSATRVVAVTSLIWKCATSAARKLNEERPSILQIAVNIRGRFATPLPRNAIGNIIWNGIARCEPNHTLTLDTMVGHINAGVAKIDTKFVEQFKGEQGADKVIDEIRWLGAQMTSYDADYYSTSSMCNSGMYEADFGWGKPVWSCLGYLNNDVPLYANVIMLMDTSTGGGIEAWVTLSEDEMAILEGDPDLLLYASVEPSPLQG</sequence>